<dbReference type="InterPro" id="IPR024624">
    <property type="entry name" value="Pyridox_Oxase_Alr4036_FMN-bd"/>
</dbReference>
<feature type="domain" description="Pyridoxamine 5'-phosphate oxidase Alr4036 family FMN-binding" evidence="5">
    <location>
        <begin position="13"/>
        <end position="102"/>
    </location>
</feature>
<evidence type="ECO:0000256" key="4">
    <source>
        <dbReference type="ARBA" id="ARBA00023002"/>
    </source>
</evidence>
<dbReference type="GO" id="GO:0004733">
    <property type="term" value="F:pyridoxamine phosphate oxidase activity"/>
    <property type="evidence" value="ECO:0007669"/>
    <property type="project" value="InterPro"/>
</dbReference>
<comment type="cofactor">
    <cofactor evidence="1">
        <name>FMN</name>
        <dbReference type="ChEBI" id="CHEBI:58210"/>
    </cofactor>
</comment>
<keyword evidence="3" id="KW-0288">FMN</keyword>
<proteinExistence type="predicted"/>
<dbReference type="GO" id="GO:0008615">
    <property type="term" value="P:pyridoxine biosynthetic process"/>
    <property type="evidence" value="ECO:0007669"/>
    <property type="project" value="InterPro"/>
</dbReference>
<keyword evidence="7" id="KW-1185">Reference proteome</keyword>
<keyword evidence="2" id="KW-0285">Flavoprotein</keyword>
<dbReference type="Gene3D" id="2.30.110.10">
    <property type="entry name" value="Electron Transport, Fmn-binding Protein, Chain A"/>
    <property type="match status" value="1"/>
</dbReference>
<gene>
    <name evidence="6" type="ORF">SAMN05192553_10249</name>
</gene>
<evidence type="ECO:0000256" key="3">
    <source>
        <dbReference type="ARBA" id="ARBA00022643"/>
    </source>
</evidence>
<dbReference type="PANTHER" id="PTHR10851:SF0">
    <property type="entry name" value="PYRIDOXINE-5'-PHOSPHATE OXIDASE"/>
    <property type="match status" value="1"/>
</dbReference>
<dbReference type="EMBL" id="FNZH01000002">
    <property type="protein sequence ID" value="SEJ03480.1"/>
    <property type="molecule type" value="Genomic_DNA"/>
</dbReference>
<evidence type="ECO:0000313" key="7">
    <source>
        <dbReference type="Proteomes" id="UP000199403"/>
    </source>
</evidence>
<dbReference type="InterPro" id="IPR012349">
    <property type="entry name" value="Split_barrel_FMN-bd"/>
</dbReference>
<evidence type="ECO:0000313" key="6">
    <source>
        <dbReference type="EMBL" id="SEJ03480.1"/>
    </source>
</evidence>
<dbReference type="InterPro" id="IPR000659">
    <property type="entry name" value="Pyridox_Oxase"/>
</dbReference>
<dbReference type="Proteomes" id="UP000199403">
    <property type="component" value="Unassembled WGS sequence"/>
</dbReference>
<dbReference type="OrthoDB" id="1493996at2"/>
<evidence type="ECO:0000256" key="2">
    <source>
        <dbReference type="ARBA" id="ARBA00022630"/>
    </source>
</evidence>
<sequence>MLFYETDSLDAVWNTVKKELQRAALDKNHPFRFVMLSSSFENRPDARYVVLRKTEGDGCCYIYTDSRSQKVFQLAQQPACTLLFYHPQKRCQVKIQGRATIHQQDSVSKSHWANVQGEAQKAYQSSLPPGTPIENPAAAYAWEEATDSSYFTVIAIQAETIECLQLNGLRHLRAIFRKQENDWSGNWLAP</sequence>
<dbReference type="PANTHER" id="PTHR10851">
    <property type="entry name" value="PYRIDOXINE-5-PHOSPHATE OXIDASE"/>
    <property type="match status" value="1"/>
</dbReference>
<organism evidence="6 7">
    <name type="scientific">Cyclobacterium xiamenense</name>
    <dbReference type="NCBI Taxonomy" id="1297121"/>
    <lineage>
        <taxon>Bacteria</taxon>
        <taxon>Pseudomonadati</taxon>
        <taxon>Bacteroidota</taxon>
        <taxon>Cytophagia</taxon>
        <taxon>Cytophagales</taxon>
        <taxon>Cyclobacteriaceae</taxon>
        <taxon>Cyclobacterium</taxon>
    </lineage>
</organism>
<reference evidence="7" key="1">
    <citation type="submission" date="2016-10" db="EMBL/GenBank/DDBJ databases">
        <authorList>
            <person name="Varghese N."/>
            <person name="Submissions S."/>
        </authorList>
    </citation>
    <scope>NUCLEOTIDE SEQUENCE [LARGE SCALE GENOMIC DNA]</scope>
    <source>
        <strain evidence="7">IBRC-M 10761</strain>
    </source>
</reference>
<evidence type="ECO:0000259" key="5">
    <source>
        <dbReference type="Pfam" id="PF12766"/>
    </source>
</evidence>
<dbReference type="STRING" id="1416801.SAMN05192553_10249"/>
<name>A0A1H6VS61_9BACT</name>
<dbReference type="RefSeq" id="WP_092170432.1">
    <property type="nucleotide sequence ID" value="NZ_FNZH01000002.1"/>
</dbReference>
<protein>
    <submittedName>
        <fullName evidence="6">Pyridoxine/pyridoxamine 5'-phosphate oxidase</fullName>
    </submittedName>
</protein>
<accession>A0A1H6VS61</accession>
<dbReference type="Pfam" id="PF12766">
    <property type="entry name" value="Pyridox_oxase_2"/>
    <property type="match status" value="1"/>
</dbReference>
<dbReference type="SUPFAM" id="SSF50475">
    <property type="entry name" value="FMN-binding split barrel"/>
    <property type="match status" value="1"/>
</dbReference>
<dbReference type="GO" id="GO:0010181">
    <property type="term" value="F:FMN binding"/>
    <property type="evidence" value="ECO:0007669"/>
    <property type="project" value="InterPro"/>
</dbReference>
<keyword evidence="4" id="KW-0560">Oxidoreductase</keyword>
<evidence type="ECO:0000256" key="1">
    <source>
        <dbReference type="ARBA" id="ARBA00001917"/>
    </source>
</evidence>
<dbReference type="AlphaFoldDB" id="A0A1H6VS61"/>